<protein>
    <submittedName>
        <fullName evidence="2">Uncharacterized protein</fullName>
    </submittedName>
</protein>
<evidence type="ECO:0000313" key="3">
    <source>
        <dbReference type="Proteomes" id="UP001381693"/>
    </source>
</evidence>
<reference evidence="2 3" key="1">
    <citation type="submission" date="2023-11" db="EMBL/GenBank/DDBJ databases">
        <title>Halocaridina rubra genome assembly.</title>
        <authorList>
            <person name="Smith C."/>
        </authorList>
    </citation>
    <scope>NUCLEOTIDE SEQUENCE [LARGE SCALE GENOMIC DNA]</scope>
    <source>
        <strain evidence="2">EP-1</strain>
        <tissue evidence="2">Whole</tissue>
    </source>
</reference>
<organism evidence="2 3">
    <name type="scientific">Halocaridina rubra</name>
    <name type="common">Hawaiian red shrimp</name>
    <dbReference type="NCBI Taxonomy" id="373956"/>
    <lineage>
        <taxon>Eukaryota</taxon>
        <taxon>Metazoa</taxon>
        <taxon>Ecdysozoa</taxon>
        <taxon>Arthropoda</taxon>
        <taxon>Crustacea</taxon>
        <taxon>Multicrustacea</taxon>
        <taxon>Malacostraca</taxon>
        <taxon>Eumalacostraca</taxon>
        <taxon>Eucarida</taxon>
        <taxon>Decapoda</taxon>
        <taxon>Pleocyemata</taxon>
        <taxon>Caridea</taxon>
        <taxon>Atyoidea</taxon>
        <taxon>Atyidae</taxon>
        <taxon>Halocaridina</taxon>
    </lineage>
</organism>
<name>A0AAN8WLZ8_HALRR</name>
<evidence type="ECO:0000256" key="1">
    <source>
        <dbReference type="SAM" id="MobiDB-lite"/>
    </source>
</evidence>
<dbReference type="AlphaFoldDB" id="A0AAN8WLZ8"/>
<dbReference type="Proteomes" id="UP001381693">
    <property type="component" value="Unassembled WGS sequence"/>
</dbReference>
<feature type="region of interest" description="Disordered" evidence="1">
    <location>
        <begin position="1"/>
        <end position="22"/>
    </location>
</feature>
<keyword evidence="3" id="KW-1185">Reference proteome</keyword>
<comment type="caution">
    <text evidence="2">The sequence shown here is derived from an EMBL/GenBank/DDBJ whole genome shotgun (WGS) entry which is preliminary data.</text>
</comment>
<feature type="region of interest" description="Disordered" evidence="1">
    <location>
        <begin position="45"/>
        <end position="77"/>
    </location>
</feature>
<accession>A0AAN8WLZ8</accession>
<feature type="non-terminal residue" evidence="2">
    <location>
        <position position="77"/>
    </location>
</feature>
<dbReference type="EMBL" id="JAXCGZ010020790">
    <property type="protein sequence ID" value="KAK7065428.1"/>
    <property type="molecule type" value="Genomic_DNA"/>
</dbReference>
<evidence type="ECO:0000313" key="2">
    <source>
        <dbReference type="EMBL" id="KAK7065428.1"/>
    </source>
</evidence>
<gene>
    <name evidence="2" type="ORF">SK128_018596</name>
</gene>
<feature type="compositionally biased region" description="Polar residues" evidence="1">
    <location>
        <begin position="8"/>
        <end position="20"/>
    </location>
</feature>
<proteinExistence type="predicted"/>
<sequence>MSKRIQDSELQTLTLSPTNTNEDESTLFINHASDETAFPVTSAAAVFPPHSSSGEKRKLERISSVPSNSTRAVPALR</sequence>